<sequence>MKKFFNLKEHQVSFKSEFTAGLTSFFAAVYIIVVNASILSDTGMPLEGQIVATVLASLVGCLLMAFISNSPLILMPGMGVNALFTYTIVKSMGLSYEQALAAVVMSGILFSIVAFTKLSTIISKAIPESLKEAITVGIGLFITFIGLQKSGLIIGDAKNLVALGSLNSPEVLAFLITLAITLFLFLRGVPGAFLISIIAGTLICFSFNIIDLTGVNFGSINISSYNKLFFSMDFSQISTLSFWIATFSLTLVLVFENIGLLHGQINGMLKSKNKFSPALKATALSTLCCGLLGTSPSVSTVEGTAGITAGGKTGLTSLITGMLFLVSLLFIPFIKIIPNAAISPILIIIGGLMIKNVENINFSDFTEGFPAFLTIVLIPLTYSIVDGIAFGFIAYPMMKFFKKEQKELSTSMYIISLLFLAYFILHGINI</sequence>
<feature type="transmembrane region" description="Helical" evidence="7">
    <location>
        <begin position="410"/>
        <end position="428"/>
    </location>
</feature>
<comment type="similarity">
    <text evidence="2">Belongs to the nucleobase:cation symporter-2 (NCS2) (TC 2.A.40) family. Azg-like subfamily.</text>
</comment>
<comment type="subcellular location">
    <subcellularLocation>
        <location evidence="1">Membrane</location>
        <topology evidence="1">Multi-pass membrane protein</topology>
    </subcellularLocation>
</comment>
<name>A0A0C1TXH4_9CLOT</name>
<proteinExistence type="inferred from homology"/>
<dbReference type="STRING" id="29341.RSJ17_00820"/>
<keyword evidence="9" id="KW-1185">Reference proteome</keyword>
<feature type="transmembrane region" description="Helical" evidence="7">
    <location>
        <begin position="166"/>
        <end position="186"/>
    </location>
</feature>
<keyword evidence="3" id="KW-0813">Transport</keyword>
<evidence type="ECO:0000256" key="1">
    <source>
        <dbReference type="ARBA" id="ARBA00004141"/>
    </source>
</evidence>
<evidence type="ECO:0000256" key="2">
    <source>
        <dbReference type="ARBA" id="ARBA00005697"/>
    </source>
</evidence>
<feature type="transmembrane region" description="Helical" evidence="7">
    <location>
        <begin position="240"/>
        <end position="263"/>
    </location>
</feature>
<feature type="transmembrane region" description="Helical" evidence="7">
    <location>
        <begin position="50"/>
        <end position="67"/>
    </location>
</feature>
<dbReference type="OrthoDB" id="9808458at2"/>
<keyword evidence="4 7" id="KW-0812">Transmembrane</keyword>
<dbReference type="GO" id="GO:0005345">
    <property type="term" value="F:purine nucleobase transmembrane transporter activity"/>
    <property type="evidence" value="ECO:0007669"/>
    <property type="project" value="TreeGrafter"/>
</dbReference>
<dbReference type="RefSeq" id="WP_039634953.1">
    <property type="nucleotide sequence ID" value="NZ_AYSO01000019.1"/>
</dbReference>
<dbReference type="PANTHER" id="PTHR43337:SF2">
    <property type="entry name" value="XANTHINE_URACIL PERMEASE"/>
    <property type="match status" value="1"/>
</dbReference>
<organism evidence="8 9">
    <name type="scientific">Clostridium argentinense CDC 2741</name>
    <dbReference type="NCBI Taxonomy" id="1418104"/>
    <lineage>
        <taxon>Bacteria</taxon>
        <taxon>Bacillati</taxon>
        <taxon>Bacillota</taxon>
        <taxon>Clostridia</taxon>
        <taxon>Eubacteriales</taxon>
        <taxon>Clostridiaceae</taxon>
        <taxon>Clostridium</taxon>
    </lineage>
</organism>
<dbReference type="InterPro" id="IPR045018">
    <property type="entry name" value="Azg-like"/>
</dbReference>
<evidence type="ECO:0000256" key="7">
    <source>
        <dbReference type="SAM" id="Phobius"/>
    </source>
</evidence>
<feature type="transmembrane region" description="Helical" evidence="7">
    <location>
        <begin position="20"/>
        <end position="38"/>
    </location>
</feature>
<keyword evidence="6 7" id="KW-0472">Membrane</keyword>
<dbReference type="Pfam" id="PF00860">
    <property type="entry name" value="Xan_ur_permease"/>
    <property type="match status" value="1"/>
</dbReference>
<evidence type="ECO:0000313" key="9">
    <source>
        <dbReference type="Proteomes" id="UP000031366"/>
    </source>
</evidence>
<protein>
    <submittedName>
        <fullName evidence="8">Permease family protein</fullName>
    </submittedName>
</protein>
<comment type="caution">
    <text evidence="8">The sequence shown here is derived from an EMBL/GenBank/DDBJ whole genome shotgun (WGS) entry which is preliminary data.</text>
</comment>
<dbReference type="Proteomes" id="UP000031366">
    <property type="component" value="Unassembled WGS sequence"/>
</dbReference>
<reference evidence="8 9" key="1">
    <citation type="journal article" date="2015" name="Infect. Genet. Evol.">
        <title>Genomic sequences of six botulinum neurotoxin-producing strains representing three clostridial species illustrate the mobility and diversity of botulinum neurotoxin genes.</title>
        <authorList>
            <person name="Smith T.J."/>
            <person name="Hill K.K."/>
            <person name="Xie G."/>
            <person name="Foley B.T."/>
            <person name="Williamson C.H."/>
            <person name="Foster J.T."/>
            <person name="Johnson S.L."/>
            <person name="Chertkov O."/>
            <person name="Teshima H."/>
            <person name="Gibbons H.S."/>
            <person name="Johnsky L.A."/>
            <person name="Karavis M.A."/>
            <person name="Smith L.A."/>
        </authorList>
    </citation>
    <scope>NUCLEOTIDE SEQUENCE [LARGE SCALE GENOMIC DNA]</scope>
    <source>
        <strain evidence="8 9">CDC 2741</strain>
    </source>
</reference>
<feature type="transmembrane region" description="Helical" evidence="7">
    <location>
        <begin position="134"/>
        <end position="154"/>
    </location>
</feature>
<evidence type="ECO:0000256" key="3">
    <source>
        <dbReference type="ARBA" id="ARBA00022448"/>
    </source>
</evidence>
<dbReference type="PANTHER" id="PTHR43337">
    <property type="entry name" value="XANTHINE/URACIL PERMEASE C887.17-RELATED"/>
    <property type="match status" value="1"/>
</dbReference>
<evidence type="ECO:0000256" key="6">
    <source>
        <dbReference type="ARBA" id="ARBA00023136"/>
    </source>
</evidence>
<feature type="transmembrane region" description="Helical" evidence="7">
    <location>
        <begin position="72"/>
        <end position="89"/>
    </location>
</feature>
<feature type="transmembrane region" description="Helical" evidence="7">
    <location>
        <begin position="193"/>
        <end position="220"/>
    </location>
</feature>
<evidence type="ECO:0000313" key="8">
    <source>
        <dbReference type="EMBL" id="KIE45414.1"/>
    </source>
</evidence>
<feature type="transmembrane region" description="Helical" evidence="7">
    <location>
        <begin position="101"/>
        <end position="122"/>
    </location>
</feature>
<dbReference type="InterPro" id="IPR006043">
    <property type="entry name" value="NCS2"/>
</dbReference>
<feature type="transmembrane region" description="Helical" evidence="7">
    <location>
        <begin position="369"/>
        <end position="398"/>
    </location>
</feature>
<evidence type="ECO:0000256" key="4">
    <source>
        <dbReference type="ARBA" id="ARBA00022692"/>
    </source>
</evidence>
<dbReference type="EMBL" id="AYSO01000019">
    <property type="protein sequence ID" value="KIE45414.1"/>
    <property type="molecule type" value="Genomic_DNA"/>
</dbReference>
<feature type="transmembrane region" description="Helical" evidence="7">
    <location>
        <begin position="340"/>
        <end position="357"/>
    </location>
</feature>
<dbReference type="GO" id="GO:0005886">
    <property type="term" value="C:plasma membrane"/>
    <property type="evidence" value="ECO:0007669"/>
    <property type="project" value="TreeGrafter"/>
</dbReference>
<gene>
    <name evidence="8" type="ORF">U732_2481</name>
</gene>
<dbReference type="AlphaFoldDB" id="A0A0C1TXH4"/>
<keyword evidence="5 7" id="KW-1133">Transmembrane helix</keyword>
<accession>A0A0C1TXH4</accession>
<evidence type="ECO:0000256" key="5">
    <source>
        <dbReference type="ARBA" id="ARBA00022989"/>
    </source>
</evidence>